<evidence type="ECO:0000313" key="2">
    <source>
        <dbReference type="Proteomes" id="UP001279734"/>
    </source>
</evidence>
<sequence length="169" mass="18689">MIFKYLDSLKRTRNFAIEVAFVEAIWYGGSTKIPTMVVSPPSSRMRRDHMPGLLLILDWLMHYFGAHFGDLVAILGPGEAGWWPRDATHGWRRWGKAGCNGKMADETLAQLEVKRKATAVHAFSAPGPSVTSSNSFVVLQEADDMYPSHGAVSISRSAELMVGDQTLTH</sequence>
<gene>
    <name evidence="1" type="ORF">Nepgr_030034</name>
</gene>
<keyword evidence="2" id="KW-1185">Reference proteome</keyword>
<proteinExistence type="predicted"/>
<dbReference type="Proteomes" id="UP001279734">
    <property type="component" value="Unassembled WGS sequence"/>
</dbReference>
<comment type="caution">
    <text evidence="1">The sequence shown here is derived from an EMBL/GenBank/DDBJ whole genome shotgun (WGS) entry which is preliminary data.</text>
</comment>
<accession>A0AAD3TG17</accession>
<dbReference type="EMBL" id="BSYO01000034">
    <property type="protein sequence ID" value="GMH28191.1"/>
    <property type="molecule type" value="Genomic_DNA"/>
</dbReference>
<dbReference type="AlphaFoldDB" id="A0AAD3TG17"/>
<reference evidence="1" key="1">
    <citation type="submission" date="2023-05" db="EMBL/GenBank/DDBJ databases">
        <title>Nepenthes gracilis genome sequencing.</title>
        <authorList>
            <person name="Fukushima K."/>
        </authorList>
    </citation>
    <scope>NUCLEOTIDE SEQUENCE</scope>
    <source>
        <strain evidence="1">SING2019-196</strain>
    </source>
</reference>
<organism evidence="1 2">
    <name type="scientific">Nepenthes gracilis</name>
    <name type="common">Slender pitcher plant</name>
    <dbReference type="NCBI Taxonomy" id="150966"/>
    <lineage>
        <taxon>Eukaryota</taxon>
        <taxon>Viridiplantae</taxon>
        <taxon>Streptophyta</taxon>
        <taxon>Embryophyta</taxon>
        <taxon>Tracheophyta</taxon>
        <taxon>Spermatophyta</taxon>
        <taxon>Magnoliopsida</taxon>
        <taxon>eudicotyledons</taxon>
        <taxon>Gunneridae</taxon>
        <taxon>Pentapetalae</taxon>
        <taxon>Caryophyllales</taxon>
        <taxon>Nepenthaceae</taxon>
        <taxon>Nepenthes</taxon>
    </lineage>
</organism>
<protein>
    <submittedName>
        <fullName evidence="1">Uncharacterized protein</fullName>
    </submittedName>
</protein>
<name>A0AAD3TG17_NEPGR</name>
<evidence type="ECO:0000313" key="1">
    <source>
        <dbReference type="EMBL" id="GMH28191.1"/>
    </source>
</evidence>